<evidence type="ECO:0000256" key="2">
    <source>
        <dbReference type="ARBA" id="ARBA00022642"/>
    </source>
</evidence>
<evidence type="ECO:0000256" key="4">
    <source>
        <dbReference type="ARBA" id="ARBA00022679"/>
    </source>
</evidence>
<dbReference type="PANTHER" id="PTHR43816:SF1">
    <property type="entry name" value="NICOTINAMIDE PHOSPHORIBOSYLTRANSFERASE"/>
    <property type="match status" value="1"/>
</dbReference>
<dbReference type="GO" id="GO:0047280">
    <property type="term" value="F:nicotinamide phosphoribosyltransferase activity"/>
    <property type="evidence" value="ECO:0007669"/>
    <property type="project" value="UniProtKB-EC"/>
</dbReference>
<comment type="pathway">
    <text evidence="5">Cofactor biosynthesis; NAD(+) biosynthesis; nicotinamide D-ribonucleotide from 5-phospho-alpha-D-ribose 1-diphosphate and nicotinamide: step 1/1.</text>
</comment>
<sequence length="505" mass="56673">MQKLDKAFRLNSAYYSDGYKIGHKQMLAPNTDFLYGTWIPRSVKYAPKGVSKVVSAGHQFAWRWLHSEYQENFFNTPVEDAIKFVEDLNMYLNLPYNGEHFIELHKLGYLPIRVKALKEGVETNPNIPHQTFVNTKAGFAWLTLYLETIVSALSWRFSTSATIALQYKRNALKAFNETCKEALPVLPYHCHDFSARGLDPFTMMASGLGFATSFRGSDTLAVIPSARYFYDEPENEVVINSVNASEHSVSTTKIFTVGEKQMIIDWCKEFPTGILSIVADTFDLFKLITEYLTDPVVKQAILYRDGTVVIRPDSGDPVDIVCGKNTGRLAGMYGEAQRDFPDLKGVVELLGDIFGTTTNEQGYKVLNPKIGCIYGNTITVDRQTAIYERLKSKGYASCNIVFGVGSFTLGYQTRDSLGFACKGSWFECDGKGHSIYKDPATDDGTKKSLKGKVAVHYSYADGYVVQTECTDAEEQKGELQVIYEDGKFFNQTTLTEIRENIDNIL</sequence>
<dbReference type="SUPFAM" id="SSF51690">
    <property type="entry name" value="Nicotinate/Quinolinate PRTase C-terminal domain-like"/>
    <property type="match status" value="1"/>
</dbReference>
<dbReference type="Proteomes" id="UP000424080">
    <property type="component" value="Segment"/>
</dbReference>
<accession>A0A5S9BZD5</accession>
<evidence type="ECO:0000256" key="7">
    <source>
        <dbReference type="ARBA" id="ARBA00035036"/>
    </source>
</evidence>
<dbReference type="GO" id="GO:0009435">
    <property type="term" value="P:NAD+ biosynthetic process"/>
    <property type="evidence" value="ECO:0007669"/>
    <property type="project" value="InterPro"/>
</dbReference>
<dbReference type="InterPro" id="IPR041525">
    <property type="entry name" value="N/Namide_PRibTrfase"/>
</dbReference>
<dbReference type="InterPro" id="IPR016471">
    <property type="entry name" value="Nicotinamide_PRibTrfase"/>
</dbReference>
<evidence type="ECO:0000313" key="10">
    <source>
        <dbReference type="Proteomes" id="UP000424080"/>
    </source>
</evidence>
<comment type="similarity">
    <text evidence="1">Belongs to the NAPRTase family.</text>
</comment>
<evidence type="ECO:0000313" key="9">
    <source>
        <dbReference type="EMBL" id="BBI90830.1"/>
    </source>
</evidence>
<dbReference type="Gene3D" id="3.20.20.70">
    <property type="entry name" value="Aldolase class I"/>
    <property type="match status" value="1"/>
</dbReference>
<dbReference type="PANTHER" id="PTHR43816">
    <property type="entry name" value="NICOTINAMIDE PHOSPHORIBOSYLTRANSFERASE"/>
    <property type="match status" value="1"/>
</dbReference>
<evidence type="ECO:0000256" key="6">
    <source>
        <dbReference type="ARBA" id="ARBA00035024"/>
    </source>
</evidence>
<evidence type="ECO:0000256" key="3">
    <source>
        <dbReference type="ARBA" id="ARBA00022676"/>
    </source>
</evidence>
<name>A0A5S9BZD5_9CAUD</name>
<keyword evidence="3" id="KW-0328">Glycosyltransferase</keyword>
<keyword evidence="4 9" id="KW-0808">Transferase</keyword>
<evidence type="ECO:0000259" key="8">
    <source>
        <dbReference type="Pfam" id="PF04095"/>
    </source>
</evidence>
<evidence type="ECO:0000256" key="5">
    <source>
        <dbReference type="ARBA" id="ARBA00035007"/>
    </source>
</evidence>
<keyword evidence="2" id="KW-0662">Pyridine nucleotide biosynthesis</keyword>
<dbReference type="PIRSF" id="PIRSF005943">
    <property type="entry name" value="NMPRT"/>
    <property type="match status" value="1"/>
</dbReference>
<organism evidence="9 10">
    <name type="scientific">Tenacibaculum phage PTm5</name>
    <dbReference type="NCBI Taxonomy" id="2547426"/>
    <lineage>
        <taxon>Viruses</taxon>
        <taxon>Duplodnaviria</taxon>
        <taxon>Heunggongvirae</taxon>
        <taxon>Uroviricota</taxon>
        <taxon>Caudoviricetes</taxon>
        <taxon>Shirahamavirus</taxon>
        <taxon>Shirahamavirus PTm1</taxon>
    </lineage>
</organism>
<dbReference type="InterPro" id="IPR013785">
    <property type="entry name" value="Aldolase_TIM"/>
</dbReference>
<dbReference type="EC" id="2.4.2.12" evidence="6"/>
<evidence type="ECO:0000256" key="1">
    <source>
        <dbReference type="ARBA" id="ARBA00010897"/>
    </source>
</evidence>
<dbReference type="EMBL" id="AP019525">
    <property type="protein sequence ID" value="BBI90830.1"/>
    <property type="molecule type" value="Genomic_DNA"/>
</dbReference>
<proteinExistence type="inferred from homology"/>
<reference evidence="9 10" key="1">
    <citation type="journal article" date="2019" name="Arch. Virol.">
        <title>A novel jumbo Tenacibaculum maritimum lytic phage with head-fiber-like appendages.</title>
        <authorList>
            <person name="Kawato Y."/>
            <person name="Istiqomah I."/>
            <person name="Gaafar A.Y."/>
            <person name="Hanaoka M."/>
            <person name="Ishimaru K."/>
            <person name="Yasuike M."/>
            <person name="Nishiki I."/>
            <person name="Nakamura Y."/>
            <person name="Fujiwara A."/>
            <person name="Nakai T."/>
        </authorList>
    </citation>
    <scope>NUCLEOTIDE SEQUENCE [LARGE SCALE GENOMIC DNA]</scope>
    <source>
        <strain evidence="9 10">PTm5</strain>
    </source>
</reference>
<protein>
    <recommendedName>
        <fullName evidence="7">Nicotinamide phosphoribosyltransferase</fullName>
        <ecNumber evidence="6">2.4.2.12</ecNumber>
    </recommendedName>
</protein>
<feature type="domain" description="Nicotinate/nicotinamide phosphoribosyltransferase" evidence="8">
    <location>
        <begin position="188"/>
        <end position="469"/>
    </location>
</feature>
<dbReference type="Pfam" id="PF04095">
    <property type="entry name" value="NAPRTase"/>
    <property type="match status" value="1"/>
</dbReference>
<dbReference type="InterPro" id="IPR036068">
    <property type="entry name" value="Nicotinate_pribotase-like_C"/>
</dbReference>